<evidence type="ECO:0000256" key="6">
    <source>
        <dbReference type="SAM" id="MobiDB-lite"/>
    </source>
</evidence>
<comment type="caution">
    <text evidence="8">The sequence shown here is derived from an EMBL/GenBank/DDBJ whole genome shotgun (WGS) entry which is preliminary data.</text>
</comment>
<sequence>SEHDHAKRAADSQQLLQEAREKTRKQRDYDSEKTRQKLASLFEEQTGKQAHKWQIDVSEALILGLDSVVIAGTGAGKTMPFMMPVMLHREKFVLVISPLKVLQEDQASRFQAMGLKAAAVNGDTYSRELQKDLYTQTHHAVLTSPEMCFEHPDFRK</sequence>
<evidence type="ECO:0000256" key="1">
    <source>
        <dbReference type="ARBA" id="ARBA00005446"/>
    </source>
</evidence>
<dbReference type="SUPFAM" id="SSF52540">
    <property type="entry name" value="P-loop containing nucleoside triphosphate hydrolases"/>
    <property type="match status" value="1"/>
</dbReference>
<dbReference type="GO" id="GO:0009378">
    <property type="term" value="F:four-way junction helicase activity"/>
    <property type="evidence" value="ECO:0007669"/>
    <property type="project" value="TreeGrafter"/>
</dbReference>
<accession>A0AAW0BL62</accession>
<dbReference type="InterPro" id="IPR011545">
    <property type="entry name" value="DEAD/DEAH_box_helicase_dom"/>
</dbReference>
<dbReference type="GO" id="GO:0005524">
    <property type="term" value="F:ATP binding"/>
    <property type="evidence" value="ECO:0007669"/>
    <property type="project" value="InterPro"/>
</dbReference>
<dbReference type="InterPro" id="IPR014001">
    <property type="entry name" value="Helicase_ATP-bd"/>
</dbReference>
<dbReference type="Pfam" id="PF00270">
    <property type="entry name" value="DEAD"/>
    <property type="match status" value="1"/>
</dbReference>
<evidence type="ECO:0000256" key="5">
    <source>
        <dbReference type="ARBA" id="ARBA00034808"/>
    </source>
</evidence>
<dbReference type="EMBL" id="JAWWNJ010000030">
    <property type="protein sequence ID" value="KAK7027151.1"/>
    <property type="molecule type" value="Genomic_DNA"/>
</dbReference>
<feature type="region of interest" description="Disordered" evidence="6">
    <location>
        <begin position="1"/>
        <end position="33"/>
    </location>
</feature>
<dbReference type="PANTHER" id="PTHR13710:SF105">
    <property type="entry name" value="ATP-DEPENDENT DNA HELICASE Q1"/>
    <property type="match status" value="1"/>
</dbReference>
<comment type="similarity">
    <text evidence="1">Belongs to the helicase family. RecQ subfamily.</text>
</comment>
<feature type="compositionally biased region" description="Basic and acidic residues" evidence="6">
    <location>
        <begin position="18"/>
        <end position="33"/>
    </location>
</feature>
<dbReference type="Proteomes" id="UP001362999">
    <property type="component" value="Unassembled WGS sequence"/>
</dbReference>
<dbReference type="InterPro" id="IPR027417">
    <property type="entry name" value="P-loop_NTPase"/>
</dbReference>
<feature type="non-terminal residue" evidence="8">
    <location>
        <position position="156"/>
    </location>
</feature>
<feature type="non-terminal residue" evidence="8">
    <location>
        <position position="1"/>
    </location>
</feature>
<comment type="catalytic activity">
    <reaction evidence="4">
        <text>Couples ATP hydrolysis with the unwinding of duplex DNA by translocating in the 3'-5' direction.</text>
        <dbReference type="EC" id="5.6.2.4"/>
    </reaction>
</comment>
<dbReference type="GO" id="GO:0043138">
    <property type="term" value="F:3'-5' DNA helicase activity"/>
    <property type="evidence" value="ECO:0007669"/>
    <property type="project" value="UniProtKB-EC"/>
</dbReference>
<evidence type="ECO:0000256" key="3">
    <source>
        <dbReference type="ARBA" id="ARBA00023235"/>
    </source>
</evidence>
<dbReference type="GO" id="GO:0005737">
    <property type="term" value="C:cytoplasm"/>
    <property type="evidence" value="ECO:0007669"/>
    <property type="project" value="TreeGrafter"/>
</dbReference>
<evidence type="ECO:0000313" key="9">
    <source>
        <dbReference type="Proteomes" id="UP001362999"/>
    </source>
</evidence>
<evidence type="ECO:0000256" key="2">
    <source>
        <dbReference type="ARBA" id="ARBA00023125"/>
    </source>
</evidence>
<keyword evidence="2" id="KW-0238">DNA-binding</keyword>
<dbReference type="PROSITE" id="PS51192">
    <property type="entry name" value="HELICASE_ATP_BIND_1"/>
    <property type="match status" value="1"/>
</dbReference>
<protein>
    <recommendedName>
        <fullName evidence="5">DNA 3'-5' helicase</fullName>
        <ecNumber evidence="5">5.6.2.4</ecNumber>
    </recommendedName>
</protein>
<keyword evidence="3" id="KW-0413">Isomerase</keyword>
<keyword evidence="9" id="KW-1185">Reference proteome</keyword>
<evidence type="ECO:0000259" key="7">
    <source>
        <dbReference type="PROSITE" id="PS51192"/>
    </source>
</evidence>
<feature type="domain" description="Helicase ATP-binding" evidence="7">
    <location>
        <begin position="58"/>
        <end position="156"/>
    </location>
</feature>
<evidence type="ECO:0000256" key="4">
    <source>
        <dbReference type="ARBA" id="ARBA00034617"/>
    </source>
</evidence>
<dbReference type="GO" id="GO:0005694">
    <property type="term" value="C:chromosome"/>
    <property type="evidence" value="ECO:0007669"/>
    <property type="project" value="TreeGrafter"/>
</dbReference>
<gene>
    <name evidence="8" type="ORF">R3P38DRAFT_2459909</name>
</gene>
<feature type="compositionally biased region" description="Basic and acidic residues" evidence="6">
    <location>
        <begin position="1"/>
        <end position="10"/>
    </location>
</feature>
<dbReference type="GO" id="GO:0000724">
    <property type="term" value="P:double-strand break repair via homologous recombination"/>
    <property type="evidence" value="ECO:0007669"/>
    <property type="project" value="TreeGrafter"/>
</dbReference>
<dbReference type="Gene3D" id="3.40.50.300">
    <property type="entry name" value="P-loop containing nucleotide triphosphate hydrolases"/>
    <property type="match status" value="1"/>
</dbReference>
<dbReference type="GO" id="GO:0003677">
    <property type="term" value="F:DNA binding"/>
    <property type="evidence" value="ECO:0007669"/>
    <property type="project" value="UniProtKB-KW"/>
</dbReference>
<dbReference type="AlphaFoldDB" id="A0AAW0BL62"/>
<organism evidence="8 9">
    <name type="scientific">Favolaschia claudopus</name>
    <dbReference type="NCBI Taxonomy" id="2862362"/>
    <lineage>
        <taxon>Eukaryota</taxon>
        <taxon>Fungi</taxon>
        <taxon>Dikarya</taxon>
        <taxon>Basidiomycota</taxon>
        <taxon>Agaricomycotina</taxon>
        <taxon>Agaricomycetes</taxon>
        <taxon>Agaricomycetidae</taxon>
        <taxon>Agaricales</taxon>
        <taxon>Marasmiineae</taxon>
        <taxon>Mycenaceae</taxon>
        <taxon>Favolaschia</taxon>
    </lineage>
</organism>
<dbReference type="EC" id="5.6.2.4" evidence="5"/>
<reference evidence="8 9" key="1">
    <citation type="journal article" date="2024" name="J Genomics">
        <title>Draft genome sequencing and assembly of Favolaschia claudopus CIRM-BRFM 2984 isolated from oak limbs.</title>
        <authorList>
            <person name="Navarro D."/>
            <person name="Drula E."/>
            <person name="Chaduli D."/>
            <person name="Cazenave R."/>
            <person name="Ahrendt S."/>
            <person name="Wang J."/>
            <person name="Lipzen A."/>
            <person name="Daum C."/>
            <person name="Barry K."/>
            <person name="Grigoriev I.V."/>
            <person name="Favel A."/>
            <person name="Rosso M.N."/>
            <person name="Martin F."/>
        </authorList>
    </citation>
    <scope>NUCLEOTIDE SEQUENCE [LARGE SCALE GENOMIC DNA]</scope>
    <source>
        <strain evidence="8 9">CIRM-BRFM 2984</strain>
    </source>
</reference>
<name>A0AAW0BL62_9AGAR</name>
<dbReference type="PANTHER" id="PTHR13710">
    <property type="entry name" value="DNA HELICASE RECQ FAMILY MEMBER"/>
    <property type="match status" value="1"/>
</dbReference>
<evidence type="ECO:0000313" key="8">
    <source>
        <dbReference type="EMBL" id="KAK7027151.1"/>
    </source>
</evidence>
<proteinExistence type="inferred from homology"/>